<reference evidence="2" key="1">
    <citation type="journal article" date="2014" name="Front. Microbiol.">
        <title>High frequency of phylogenetically diverse reductive dehalogenase-homologous genes in deep subseafloor sedimentary metagenomes.</title>
        <authorList>
            <person name="Kawai M."/>
            <person name="Futagami T."/>
            <person name="Toyoda A."/>
            <person name="Takaki Y."/>
            <person name="Nishi S."/>
            <person name="Hori S."/>
            <person name="Arai W."/>
            <person name="Tsubouchi T."/>
            <person name="Morono Y."/>
            <person name="Uchiyama I."/>
            <person name="Ito T."/>
            <person name="Fujiyama A."/>
            <person name="Inagaki F."/>
            <person name="Takami H."/>
        </authorList>
    </citation>
    <scope>NUCLEOTIDE SEQUENCE</scope>
    <source>
        <strain evidence="2">Expedition CK06-06</strain>
    </source>
</reference>
<dbReference type="AlphaFoldDB" id="X1I0G4"/>
<comment type="caution">
    <text evidence="2">The sequence shown here is derived from an EMBL/GenBank/DDBJ whole genome shotgun (WGS) entry which is preliminary data.</text>
</comment>
<evidence type="ECO:0000313" key="2">
    <source>
        <dbReference type="EMBL" id="GAH75202.1"/>
    </source>
</evidence>
<gene>
    <name evidence="2" type="ORF">S03H2_44116</name>
</gene>
<feature type="region of interest" description="Disordered" evidence="1">
    <location>
        <begin position="1"/>
        <end position="20"/>
    </location>
</feature>
<feature type="non-terminal residue" evidence="2">
    <location>
        <position position="59"/>
    </location>
</feature>
<accession>X1I0G4</accession>
<sequence>MSKATKDKTSLKKTPRAHDAFPDRDSIVAFIRAQPSKVGTREIAREFGLKNAARVELKR</sequence>
<name>X1I0G4_9ZZZZ</name>
<proteinExistence type="predicted"/>
<dbReference type="EMBL" id="BARU01027561">
    <property type="protein sequence ID" value="GAH75202.1"/>
    <property type="molecule type" value="Genomic_DNA"/>
</dbReference>
<evidence type="ECO:0000256" key="1">
    <source>
        <dbReference type="SAM" id="MobiDB-lite"/>
    </source>
</evidence>
<protein>
    <submittedName>
        <fullName evidence="2">Uncharacterized protein</fullName>
    </submittedName>
</protein>
<organism evidence="2">
    <name type="scientific">marine sediment metagenome</name>
    <dbReference type="NCBI Taxonomy" id="412755"/>
    <lineage>
        <taxon>unclassified sequences</taxon>
        <taxon>metagenomes</taxon>
        <taxon>ecological metagenomes</taxon>
    </lineage>
</organism>